<feature type="domain" description="PBZ-type" evidence="2">
    <location>
        <begin position="479"/>
        <end position="504"/>
    </location>
</feature>
<sequence>MLHKDETLSLNTGDRLALVEDGVWFKIKIILEKNLDGGIMVDRLYSAILNKRSNDEDNNMQVSKKIKLEPEDVCNYCGNSSCEHDKRTNEESNSDKLEGNIPVRSHVCQPDSFRSHIPTTTDNIINTLFYDTPLEIEEEPSNNQNNIPSSSINDSNQTSVPRVIKNKDIYEISTTADNILNTLFNDTLEIEEEPSNYHNNVPSTATNDSNQPSVPCVINHKDINDVPSEGAANYSDQSDAIVNLGSTDQAIKVNKRKEANNVDSTTKQTTLNQSSVTKKRVSFRSPVCEPDSFRNHIPTTADNILNTSNVTTLEIKEEPPEEPSEGTAVNSDHSDEIVHSGLNDQAVNVNIAQIIRDEFTSDPEDNDSDTTVEMEQEPPAPLPLMIKREDIKVEHPIPLPIMIKLEDIKVEHPMPLPIEIKQEEIKVEPGSSNSTIRIKTETDIKEEPEPIDTDNAETNLNVPQAIPANNPVPVLNGRRDRCWYGRQCYRTNPLHKLNLSHPGDPDYDGDNDNDNAEVNQQPCPYGVQCYRRNVLHRRLYKHFGPPAARPQQLTFSLL</sequence>
<dbReference type="GO" id="GO:0006302">
    <property type="term" value="P:double-strand break repair"/>
    <property type="evidence" value="ECO:0007669"/>
    <property type="project" value="InterPro"/>
</dbReference>
<dbReference type="GO" id="GO:0008408">
    <property type="term" value="F:3'-5' exonuclease activity"/>
    <property type="evidence" value="ECO:0007669"/>
    <property type="project" value="InterPro"/>
</dbReference>
<dbReference type="AlphaFoldDB" id="A0A6P7G9N5"/>
<dbReference type="InterPro" id="IPR019406">
    <property type="entry name" value="APLF_PBZ"/>
</dbReference>
<feature type="region of interest" description="Disordered" evidence="1">
    <location>
        <begin position="259"/>
        <end position="278"/>
    </location>
</feature>
<dbReference type="PANTHER" id="PTHR21315:SF2">
    <property type="entry name" value="APRATAXIN AND PNK-LIKE FACTOR"/>
    <property type="match status" value="1"/>
</dbReference>
<dbReference type="Pfam" id="PF10283">
    <property type="entry name" value="zf-CCHH"/>
    <property type="match status" value="2"/>
</dbReference>
<feature type="compositionally biased region" description="Acidic residues" evidence="1">
    <location>
        <begin position="360"/>
        <end position="376"/>
    </location>
</feature>
<feature type="domain" description="PBZ-type" evidence="2">
    <location>
        <begin position="521"/>
        <end position="542"/>
    </location>
</feature>
<feature type="compositionally biased region" description="Acidic residues" evidence="1">
    <location>
        <begin position="505"/>
        <end position="515"/>
    </location>
</feature>
<feature type="compositionally biased region" description="Low complexity" evidence="1">
    <location>
        <begin position="141"/>
        <end position="157"/>
    </location>
</feature>
<gene>
    <name evidence="3" type="primary">LOC114339382</name>
</gene>
<evidence type="ECO:0000256" key="1">
    <source>
        <dbReference type="SAM" id="MobiDB-lite"/>
    </source>
</evidence>
<dbReference type="GO" id="GO:0003906">
    <property type="term" value="F:DNA-(apurinic or apyrimidinic site) endonuclease activity"/>
    <property type="evidence" value="ECO:0007669"/>
    <property type="project" value="InterPro"/>
</dbReference>
<dbReference type="InterPro" id="IPR039253">
    <property type="entry name" value="APLF"/>
</dbReference>
<organism evidence="3">
    <name type="scientific">Diabrotica virgifera virgifera</name>
    <name type="common">western corn rootworm</name>
    <dbReference type="NCBI Taxonomy" id="50390"/>
    <lineage>
        <taxon>Eukaryota</taxon>
        <taxon>Metazoa</taxon>
        <taxon>Ecdysozoa</taxon>
        <taxon>Arthropoda</taxon>
        <taxon>Hexapoda</taxon>
        <taxon>Insecta</taxon>
        <taxon>Pterygota</taxon>
        <taxon>Neoptera</taxon>
        <taxon>Endopterygota</taxon>
        <taxon>Coleoptera</taxon>
        <taxon>Polyphaga</taxon>
        <taxon>Cucujiformia</taxon>
        <taxon>Chrysomeloidea</taxon>
        <taxon>Chrysomelidae</taxon>
        <taxon>Galerucinae</taxon>
        <taxon>Diabroticina</taxon>
        <taxon>Diabroticites</taxon>
        <taxon>Diabrotica</taxon>
    </lineage>
</organism>
<feature type="region of interest" description="Disordered" evidence="1">
    <location>
        <begin position="495"/>
        <end position="520"/>
    </location>
</feature>
<dbReference type="GO" id="GO:0005634">
    <property type="term" value="C:nucleus"/>
    <property type="evidence" value="ECO:0007669"/>
    <property type="project" value="TreeGrafter"/>
</dbReference>
<feature type="region of interest" description="Disordered" evidence="1">
    <location>
        <begin position="138"/>
        <end position="159"/>
    </location>
</feature>
<accession>A0A6P7G9N5</accession>
<protein>
    <submittedName>
        <fullName evidence="3">Aprataxin and PNK-like factor</fullName>
    </submittedName>
</protein>
<feature type="region of interest" description="Disordered" evidence="1">
    <location>
        <begin position="358"/>
        <end position="378"/>
    </location>
</feature>
<dbReference type="InParanoid" id="A0A6P7G9N5"/>
<dbReference type="PANTHER" id="PTHR21315">
    <property type="entry name" value="APRATAXIN AND PNK-LIKE FACTOR-RELATED"/>
    <property type="match status" value="1"/>
</dbReference>
<evidence type="ECO:0000259" key="2">
    <source>
        <dbReference type="Pfam" id="PF10283"/>
    </source>
</evidence>
<reference evidence="3" key="1">
    <citation type="submission" date="2025-08" db="UniProtKB">
        <authorList>
            <consortium name="RefSeq"/>
        </authorList>
    </citation>
    <scope>IDENTIFICATION</scope>
    <source>
        <tissue evidence="3">Whole insect</tissue>
    </source>
</reference>
<feature type="compositionally biased region" description="Polar residues" evidence="1">
    <location>
        <begin position="261"/>
        <end position="276"/>
    </location>
</feature>
<evidence type="ECO:0000313" key="3">
    <source>
        <dbReference type="RefSeq" id="XP_028145829.1"/>
    </source>
</evidence>
<proteinExistence type="predicted"/>
<name>A0A6P7G9N5_DIAVI</name>
<dbReference type="GO" id="GO:0035861">
    <property type="term" value="C:site of double-strand break"/>
    <property type="evidence" value="ECO:0007669"/>
    <property type="project" value="TreeGrafter"/>
</dbReference>
<dbReference type="RefSeq" id="XP_028145829.1">
    <property type="nucleotide sequence ID" value="XM_028290028.1"/>
</dbReference>